<comment type="caution">
    <text evidence="9">The sequence shown here is derived from an EMBL/GenBank/DDBJ whole genome shotgun (WGS) entry which is preliminary data.</text>
</comment>
<dbReference type="Gene3D" id="3.30.70.3170">
    <property type="match status" value="1"/>
</dbReference>
<dbReference type="PRINTS" id="PR00959">
    <property type="entry name" value="MEVGALKINASE"/>
</dbReference>
<keyword evidence="2" id="KW-0808">Transferase</keyword>
<accession>A0ABD6ECG5</accession>
<dbReference type="PANTHER" id="PTHR10457:SF7">
    <property type="entry name" value="GALACTOKINASE-RELATED"/>
    <property type="match status" value="1"/>
</dbReference>
<evidence type="ECO:0000256" key="1">
    <source>
        <dbReference type="ARBA" id="ARBA00006566"/>
    </source>
</evidence>
<dbReference type="PROSITE" id="PS00627">
    <property type="entry name" value="GHMP_KINASES_ATP"/>
    <property type="match status" value="1"/>
</dbReference>
<evidence type="ECO:0000259" key="8">
    <source>
        <dbReference type="Pfam" id="PF10509"/>
    </source>
</evidence>
<dbReference type="PRINTS" id="PR00473">
    <property type="entry name" value="GALCTOKINASE"/>
</dbReference>
<gene>
    <name evidence="9" type="ORF">AB6A40_001212</name>
</gene>
<evidence type="ECO:0000259" key="6">
    <source>
        <dbReference type="Pfam" id="PF00288"/>
    </source>
</evidence>
<keyword evidence="10" id="KW-1185">Reference proteome</keyword>
<dbReference type="GO" id="GO:0004335">
    <property type="term" value="F:galactokinase activity"/>
    <property type="evidence" value="ECO:0007669"/>
    <property type="project" value="UniProtKB-ARBA"/>
</dbReference>
<dbReference type="Pfam" id="PF10509">
    <property type="entry name" value="GalKase_gal_bdg"/>
    <property type="match status" value="1"/>
</dbReference>
<keyword evidence="3" id="KW-0547">Nucleotide-binding</keyword>
<dbReference type="PIRSF" id="PIRSF000530">
    <property type="entry name" value="Galactokinase"/>
    <property type="match status" value="1"/>
</dbReference>
<protein>
    <recommendedName>
        <fullName evidence="11">Galactokinase</fullName>
    </recommendedName>
</protein>
<dbReference type="InterPro" id="IPR000705">
    <property type="entry name" value="Galactokinase"/>
</dbReference>
<dbReference type="PROSITE" id="PS00106">
    <property type="entry name" value="GALACTOKINASE"/>
    <property type="match status" value="1"/>
</dbReference>
<dbReference type="AlphaFoldDB" id="A0ABD6ECG5"/>
<dbReference type="PANTHER" id="PTHR10457">
    <property type="entry name" value="MEVALONATE KINASE/GALACTOKINASE"/>
    <property type="match status" value="1"/>
</dbReference>
<keyword evidence="5" id="KW-0067">ATP-binding</keyword>
<keyword evidence="4" id="KW-0418">Kinase</keyword>
<comment type="similarity">
    <text evidence="1">Belongs to the GHMP kinase family. GalK subfamily.</text>
</comment>
<evidence type="ECO:0000313" key="9">
    <source>
        <dbReference type="EMBL" id="MFH4974503.1"/>
    </source>
</evidence>
<dbReference type="InterPro" id="IPR013750">
    <property type="entry name" value="GHMP_kinase_C_dom"/>
</dbReference>
<dbReference type="InterPro" id="IPR006206">
    <property type="entry name" value="Mevalonate/galactokinase"/>
</dbReference>
<dbReference type="InterPro" id="IPR014721">
    <property type="entry name" value="Ribsml_uS5_D2-typ_fold_subgr"/>
</dbReference>
<evidence type="ECO:0000256" key="4">
    <source>
        <dbReference type="ARBA" id="ARBA00022777"/>
    </source>
</evidence>
<dbReference type="InterPro" id="IPR006204">
    <property type="entry name" value="GHMP_kinase_N_dom"/>
</dbReference>
<reference evidence="9 10" key="1">
    <citation type="submission" date="2024-08" db="EMBL/GenBank/DDBJ databases">
        <title>Gnathostoma spinigerum genome.</title>
        <authorList>
            <person name="Gonzalez-Bertolin B."/>
            <person name="Monzon S."/>
            <person name="Zaballos A."/>
            <person name="Jimenez P."/>
            <person name="Dekumyoy P."/>
            <person name="Varona S."/>
            <person name="Cuesta I."/>
            <person name="Sumanam S."/>
            <person name="Adisakwattana P."/>
            <person name="Gasser R.B."/>
            <person name="Hernandez-Gonzalez A."/>
            <person name="Young N.D."/>
            <person name="Perteguer M.J."/>
        </authorList>
    </citation>
    <scope>NUCLEOTIDE SEQUENCE [LARGE SCALE GENOMIC DNA]</scope>
    <source>
        <strain evidence="9">AL3</strain>
        <tissue evidence="9">Liver</tissue>
    </source>
</reference>
<organism evidence="9 10">
    <name type="scientific">Gnathostoma spinigerum</name>
    <dbReference type="NCBI Taxonomy" id="75299"/>
    <lineage>
        <taxon>Eukaryota</taxon>
        <taxon>Metazoa</taxon>
        <taxon>Ecdysozoa</taxon>
        <taxon>Nematoda</taxon>
        <taxon>Chromadorea</taxon>
        <taxon>Rhabditida</taxon>
        <taxon>Spirurina</taxon>
        <taxon>Gnathostomatomorpha</taxon>
        <taxon>Gnathostomatoidea</taxon>
        <taxon>Gnathostomatidae</taxon>
        <taxon>Gnathostoma</taxon>
    </lineage>
</organism>
<dbReference type="NCBIfam" id="TIGR00131">
    <property type="entry name" value="gal_kin"/>
    <property type="match status" value="1"/>
</dbReference>
<dbReference type="Pfam" id="PF00288">
    <property type="entry name" value="GHMP_kinases_N"/>
    <property type="match status" value="1"/>
</dbReference>
<dbReference type="EMBL" id="JBGFUD010000429">
    <property type="protein sequence ID" value="MFH4974503.1"/>
    <property type="molecule type" value="Genomic_DNA"/>
</dbReference>
<dbReference type="InterPro" id="IPR020568">
    <property type="entry name" value="Ribosomal_Su5_D2-typ_SF"/>
</dbReference>
<dbReference type="Gene3D" id="1.20.1440.340">
    <property type="match status" value="1"/>
</dbReference>
<dbReference type="InterPro" id="IPR019741">
    <property type="entry name" value="Galactokinase_CS"/>
</dbReference>
<evidence type="ECO:0000256" key="3">
    <source>
        <dbReference type="ARBA" id="ARBA00022741"/>
    </source>
</evidence>
<feature type="domain" description="GHMP kinase C-terminal" evidence="7">
    <location>
        <begin position="333"/>
        <end position="398"/>
    </location>
</feature>
<dbReference type="Gene3D" id="3.30.230.10">
    <property type="match status" value="1"/>
</dbReference>
<dbReference type="InterPro" id="IPR019539">
    <property type="entry name" value="GalKase_N"/>
</dbReference>
<evidence type="ECO:0000256" key="2">
    <source>
        <dbReference type="ARBA" id="ARBA00022679"/>
    </source>
</evidence>
<evidence type="ECO:0008006" key="11">
    <source>
        <dbReference type="Google" id="ProtNLM"/>
    </source>
</evidence>
<proteinExistence type="inferred from homology"/>
<dbReference type="InterPro" id="IPR006203">
    <property type="entry name" value="GHMP_knse_ATP-bd_CS"/>
</dbReference>
<dbReference type="InterPro" id="IPR036554">
    <property type="entry name" value="GHMP_kinase_C_sf"/>
</dbReference>
<sequence length="425" mass="47087">MENLEDEFRNKFGCQPNYNVRCPGRVNLIGEHIDYNNYGVLPMAIEAATNILVSRRDSNEIYFFNTNPSFVECVFKFTDGWIGSSKPLWHHYFLCGWKGVLDHLKLKPVGMNVLLSGNIPIGSGLSSSSSLVCAAAVATLALIKGDPFKILTRAEMADLCAQAEHYIGTQGGGMDQAIEFLGERGKALMINFNPLRWVTVKLPQTALFAVLHCGETLNKASTAHYNERVAECRIGAQIIAKSENLPDWKQMRKLGDVADRLGLPPAEMTSLVMKHLPDDVYIRENILRILSVTDDELECLSLSPNTKNMTLFKLRQRAFHVFSEAARVCNFKKACEMNDIKEMGRLMNESHESCSTLYECSCDKLDSTVRKCLAAGAIGARLTGAGWGGCVVALFAEKVPNLDVLFWTQPSDGLTVEMISEISCV</sequence>
<name>A0ABD6ECG5_9BILA</name>
<dbReference type="Proteomes" id="UP001608902">
    <property type="component" value="Unassembled WGS sequence"/>
</dbReference>
<dbReference type="Pfam" id="PF08544">
    <property type="entry name" value="GHMP_kinases_C"/>
    <property type="match status" value="1"/>
</dbReference>
<evidence type="ECO:0000259" key="7">
    <source>
        <dbReference type="Pfam" id="PF08544"/>
    </source>
</evidence>
<evidence type="ECO:0000313" key="10">
    <source>
        <dbReference type="Proteomes" id="UP001608902"/>
    </source>
</evidence>
<feature type="domain" description="GHMP kinase N-terminal" evidence="6">
    <location>
        <begin position="98"/>
        <end position="182"/>
    </location>
</feature>
<dbReference type="GO" id="GO:0005524">
    <property type="term" value="F:ATP binding"/>
    <property type="evidence" value="ECO:0007669"/>
    <property type="project" value="UniProtKB-KW"/>
</dbReference>
<dbReference type="SUPFAM" id="SSF55060">
    <property type="entry name" value="GHMP Kinase, C-terminal domain"/>
    <property type="match status" value="1"/>
</dbReference>
<feature type="domain" description="Galactokinase N-terminal" evidence="8">
    <location>
        <begin position="7"/>
        <end position="55"/>
    </location>
</feature>
<evidence type="ECO:0000256" key="5">
    <source>
        <dbReference type="ARBA" id="ARBA00022840"/>
    </source>
</evidence>
<dbReference type="SUPFAM" id="SSF54211">
    <property type="entry name" value="Ribosomal protein S5 domain 2-like"/>
    <property type="match status" value="1"/>
</dbReference>